<name>A0ABN9QPR6_9DINO</name>
<dbReference type="Proteomes" id="UP001189429">
    <property type="component" value="Unassembled WGS sequence"/>
</dbReference>
<keyword evidence="4" id="KW-1185">Reference proteome</keyword>
<feature type="non-terminal residue" evidence="3">
    <location>
        <position position="105"/>
    </location>
</feature>
<gene>
    <name evidence="3" type="ORF">PCOR1329_LOCUS13027</name>
</gene>
<feature type="region of interest" description="Disordered" evidence="1">
    <location>
        <begin position="83"/>
        <end position="105"/>
    </location>
</feature>
<evidence type="ECO:0000256" key="2">
    <source>
        <dbReference type="SAM" id="Phobius"/>
    </source>
</evidence>
<proteinExistence type="predicted"/>
<keyword evidence="2" id="KW-0812">Transmembrane</keyword>
<keyword evidence="2" id="KW-0472">Membrane</keyword>
<evidence type="ECO:0000256" key="1">
    <source>
        <dbReference type="SAM" id="MobiDB-lite"/>
    </source>
</evidence>
<sequence>MRRRAAWPLAKPGGRGRRQREAWPHGRVALCDSCLPSDVATFSWHGSPGDLVASFPMDRLFILSCVLKAGAAVALGAAGLAAGGVAAGGPPRPVGPAARGGDEPW</sequence>
<organism evidence="3 4">
    <name type="scientific">Prorocentrum cordatum</name>
    <dbReference type="NCBI Taxonomy" id="2364126"/>
    <lineage>
        <taxon>Eukaryota</taxon>
        <taxon>Sar</taxon>
        <taxon>Alveolata</taxon>
        <taxon>Dinophyceae</taxon>
        <taxon>Prorocentrales</taxon>
        <taxon>Prorocentraceae</taxon>
        <taxon>Prorocentrum</taxon>
    </lineage>
</organism>
<keyword evidence="2" id="KW-1133">Transmembrane helix</keyword>
<protein>
    <submittedName>
        <fullName evidence="3">Uncharacterized protein</fullName>
    </submittedName>
</protein>
<feature type="transmembrane region" description="Helical" evidence="2">
    <location>
        <begin position="60"/>
        <end position="86"/>
    </location>
</feature>
<reference evidence="3" key="1">
    <citation type="submission" date="2023-10" db="EMBL/GenBank/DDBJ databases">
        <authorList>
            <person name="Chen Y."/>
            <person name="Shah S."/>
            <person name="Dougan E. K."/>
            <person name="Thang M."/>
            <person name="Chan C."/>
        </authorList>
    </citation>
    <scope>NUCLEOTIDE SEQUENCE [LARGE SCALE GENOMIC DNA]</scope>
</reference>
<comment type="caution">
    <text evidence="3">The sequence shown here is derived from an EMBL/GenBank/DDBJ whole genome shotgun (WGS) entry which is preliminary data.</text>
</comment>
<evidence type="ECO:0000313" key="4">
    <source>
        <dbReference type="Proteomes" id="UP001189429"/>
    </source>
</evidence>
<feature type="region of interest" description="Disordered" evidence="1">
    <location>
        <begin position="1"/>
        <end position="21"/>
    </location>
</feature>
<accession>A0ABN9QPR6</accession>
<evidence type="ECO:0000313" key="3">
    <source>
        <dbReference type="EMBL" id="CAK0807017.1"/>
    </source>
</evidence>
<dbReference type="EMBL" id="CAUYUJ010003825">
    <property type="protein sequence ID" value="CAK0807017.1"/>
    <property type="molecule type" value="Genomic_DNA"/>
</dbReference>